<gene>
    <name evidence="1" type="ORF">CDQ84_12175</name>
</gene>
<comment type="caution">
    <text evidence="1">The sequence shown here is derived from an EMBL/GenBank/DDBJ whole genome shotgun (WGS) entry which is preliminary data.</text>
</comment>
<protein>
    <submittedName>
        <fullName evidence="1">Uncharacterized protein</fullName>
    </submittedName>
</protein>
<accession>A0A2K2FGN3</accession>
<dbReference type="RefSeq" id="WP_103082009.1">
    <property type="nucleotide sequence ID" value="NZ_CP021850.1"/>
</dbReference>
<keyword evidence="2" id="KW-1185">Reference proteome</keyword>
<dbReference type="OrthoDB" id="1739737at2"/>
<dbReference type="EMBL" id="NIOJ01000032">
    <property type="protein sequence ID" value="PNT97936.1"/>
    <property type="molecule type" value="Genomic_DNA"/>
</dbReference>
<dbReference type="Proteomes" id="UP000236151">
    <property type="component" value="Unassembled WGS sequence"/>
</dbReference>
<name>A0A2K2FGN3_9CLOT</name>
<evidence type="ECO:0000313" key="1">
    <source>
        <dbReference type="EMBL" id="PNT97936.1"/>
    </source>
</evidence>
<reference evidence="1 2" key="1">
    <citation type="submission" date="2017-06" db="EMBL/GenBank/DDBJ databases">
        <title>Investigating the central metabolism of Clostridium thermosuccinogenes.</title>
        <authorList>
            <person name="Koendjbiharie J.G."/>
            <person name="van Kranenburg R."/>
        </authorList>
    </citation>
    <scope>NUCLEOTIDE SEQUENCE [LARGE SCALE GENOMIC DNA]</scope>
    <source>
        <strain evidence="1 2">DSM 5806</strain>
    </source>
</reference>
<evidence type="ECO:0000313" key="2">
    <source>
        <dbReference type="Proteomes" id="UP000236151"/>
    </source>
</evidence>
<proteinExistence type="predicted"/>
<dbReference type="KEGG" id="cthd:CDO33_00425"/>
<dbReference type="AlphaFoldDB" id="A0A2K2FGN3"/>
<organism evidence="1 2">
    <name type="scientific">Clostridium thermosuccinogenes</name>
    <dbReference type="NCBI Taxonomy" id="84032"/>
    <lineage>
        <taxon>Bacteria</taxon>
        <taxon>Bacillati</taxon>
        <taxon>Bacillota</taxon>
        <taxon>Clostridia</taxon>
        <taxon>Eubacteriales</taxon>
        <taxon>Clostridiaceae</taxon>
        <taxon>Clostridium</taxon>
    </lineage>
</organism>
<sequence length="90" mass="10071">MGEGEHKCIMEERVRALETDQAETRIYVKEIREDIQEIKADIKKAAQHPQPKEDSRIWSQIVIELIKLVKYCVAVLGGVIGAAKIIGKGG</sequence>